<keyword evidence="4" id="KW-1185">Reference proteome</keyword>
<dbReference type="InterPro" id="IPR016181">
    <property type="entry name" value="Acyl_CoA_acyltransferase"/>
</dbReference>
<evidence type="ECO:0000313" key="4">
    <source>
        <dbReference type="Proteomes" id="UP000754883"/>
    </source>
</evidence>
<gene>
    <name evidence="3" type="ORF">CBYS24578_00018458</name>
</gene>
<feature type="region of interest" description="Disordered" evidence="1">
    <location>
        <begin position="729"/>
        <end position="749"/>
    </location>
</feature>
<dbReference type="PANTHER" id="PTHR13847:SF213">
    <property type="entry name" value="DEPENDENT OXIDOREDUCTASE, PUTATIVE-RELATED"/>
    <property type="match status" value="1"/>
</dbReference>
<dbReference type="Gene3D" id="3.30.9.10">
    <property type="entry name" value="D-Amino Acid Oxidase, subunit A, domain 2"/>
    <property type="match status" value="1"/>
</dbReference>
<dbReference type="OrthoDB" id="512662at2759"/>
<dbReference type="Gene3D" id="3.50.50.60">
    <property type="entry name" value="FAD/NAD(P)-binding domain"/>
    <property type="match status" value="1"/>
</dbReference>
<dbReference type="Proteomes" id="UP000754883">
    <property type="component" value="Unassembled WGS sequence"/>
</dbReference>
<accession>A0A9N9XW19</accession>
<dbReference type="AlphaFoldDB" id="A0A9N9XW19"/>
<dbReference type="InterPro" id="IPR036188">
    <property type="entry name" value="FAD/NAD-bd_sf"/>
</dbReference>
<name>A0A9N9XW19_9HYPO</name>
<evidence type="ECO:0000259" key="2">
    <source>
        <dbReference type="PROSITE" id="PS51186"/>
    </source>
</evidence>
<dbReference type="EMBL" id="CABFNO020001320">
    <property type="protein sequence ID" value="CAG9980908.1"/>
    <property type="molecule type" value="Genomic_DNA"/>
</dbReference>
<evidence type="ECO:0000313" key="3">
    <source>
        <dbReference type="EMBL" id="CAG9980908.1"/>
    </source>
</evidence>
<organism evidence="3 4">
    <name type="scientific">Clonostachys byssicola</name>
    <dbReference type="NCBI Taxonomy" id="160290"/>
    <lineage>
        <taxon>Eukaryota</taxon>
        <taxon>Fungi</taxon>
        <taxon>Dikarya</taxon>
        <taxon>Ascomycota</taxon>
        <taxon>Pezizomycotina</taxon>
        <taxon>Sordariomycetes</taxon>
        <taxon>Hypocreomycetidae</taxon>
        <taxon>Hypocreales</taxon>
        <taxon>Bionectriaceae</taxon>
        <taxon>Clonostachys</taxon>
    </lineage>
</organism>
<dbReference type="Gene3D" id="3.40.630.30">
    <property type="match status" value="1"/>
</dbReference>
<dbReference type="SUPFAM" id="SSF51905">
    <property type="entry name" value="FAD/NAD(P)-binding domain"/>
    <property type="match status" value="1"/>
</dbReference>
<dbReference type="PANTHER" id="PTHR13847">
    <property type="entry name" value="SARCOSINE DEHYDROGENASE-RELATED"/>
    <property type="match status" value="1"/>
</dbReference>
<dbReference type="Pfam" id="PF13508">
    <property type="entry name" value="Acetyltransf_7"/>
    <property type="match status" value="1"/>
</dbReference>
<evidence type="ECO:0000256" key="1">
    <source>
        <dbReference type="SAM" id="MobiDB-lite"/>
    </source>
</evidence>
<feature type="domain" description="N-acetyltransferase" evidence="2">
    <location>
        <begin position="59"/>
        <end position="221"/>
    </location>
</feature>
<sequence>MVIKISNLTEADIPGAVAAVQDAFKNDPYNEWVYDHSKFNQQRNATSLGIRMRWGMRNGIFHVAKEEGNDKVLGVAMWLRPQPANAPPTWNDWLEGWRLYFNQVGMNLYYGRGGLNVKRYYIWKDAQAKVQSEIWDDPRGYYFLNIMVVLPETQGKGVGAAMMKQVTDQADAENMKCYLESSRDDPNIAIYGRWGFKFVKDMICDDDGPKSASGIIRRNFDLENLITENDDPGPTSSAYVNPPSRNGCLDPNSAMLEYVSKAILEDPGLPRNNPTVSSWQVPEHPTVASIQSTTLPEFTDVVIIGSGITGCSVTKTLLEHEATHGVHVIVLEARTLVSGATGRNGGHLVTASGHTFGPLAEQHGIEAAKQVTRFSLLNIKAIMKMVREMDQEFQDHCQLRDVLKVMAVGDEETWANATSSVLNFQKNVTEHNKYHTIVEQDAVPERWNIKNSVGAVEHNAGAVWPYRLITGIFERLLKNYPSRLAIETHTPATAVQHLAKDKEYPYRITTPRGTIKAKRVIHCTNGHASHLLPKLAGRIYPFRGTMSVQKPGPYLKSGKGSRSWSLSHKPSLDPRTGLYITGLYYLQENPLTSRIWIGNETAYLKNILTSDDTYVPDEARAALSTILPKLFLEGWGTEEKAEIESIWSGTQGHTADNIPVVGKILESLTGEATDSQQWIAAGFNGYGMDKCWLTGEALVRIMLGEDVSEWFPQCFLLTEDRLKNTLTPEETVSKFSSIPPPDNIRQAKL</sequence>
<protein>
    <recommendedName>
        <fullName evidence="2">N-acetyltransferase domain-containing protein</fullName>
    </recommendedName>
</protein>
<dbReference type="InterPro" id="IPR006076">
    <property type="entry name" value="FAD-dep_OxRdtase"/>
</dbReference>
<dbReference type="CDD" id="cd04301">
    <property type="entry name" value="NAT_SF"/>
    <property type="match status" value="1"/>
</dbReference>
<proteinExistence type="predicted"/>
<dbReference type="Pfam" id="PF01266">
    <property type="entry name" value="DAO"/>
    <property type="match status" value="1"/>
</dbReference>
<dbReference type="PROSITE" id="PS51186">
    <property type="entry name" value="GNAT"/>
    <property type="match status" value="1"/>
</dbReference>
<dbReference type="InterPro" id="IPR000182">
    <property type="entry name" value="GNAT_dom"/>
</dbReference>
<reference evidence="4" key="1">
    <citation type="submission" date="2019-06" db="EMBL/GenBank/DDBJ databases">
        <authorList>
            <person name="Broberg M."/>
        </authorList>
    </citation>
    <scope>NUCLEOTIDE SEQUENCE [LARGE SCALE GENOMIC DNA]</scope>
</reference>
<comment type="caution">
    <text evidence="3">The sequence shown here is derived from an EMBL/GenBank/DDBJ whole genome shotgun (WGS) entry which is preliminary data.</text>
</comment>
<dbReference type="GO" id="GO:0005737">
    <property type="term" value="C:cytoplasm"/>
    <property type="evidence" value="ECO:0007669"/>
    <property type="project" value="TreeGrafter"/>
</dbReference>
<dbReference type="GO" id="GO:0016747">
    <property type="term" value="F:acyltransferase activity, transferring groups other than amino-acyl groups"/>
    <property type="evidence" value="ECO:0007669"/>
    <property type="project" value="InterPro"/>
</dbReference>
<dbReference type="SUPFAM" id="SSF55729">
    <property type="entry name" value="Acyl-CoA N-acyltransferases (Nat)"/>
    <property type="match status" value="1"/>
</dbReference>
<reference evidence="3 4" key="2">
    <citation type="submission" date="2021-10" db="EMBL/GenBank/DDBJ databases">
        <authorList>
            <person name="Piombo E."/>
        </authorList>
    </citation>
    <scope>NUCLEOTIDE SEQUENCE [LARGE SCALE GENOMIC DNA]</scope>
</reference>